<name>A3K7J8_SAGS3</name>
<evidence type="ECO:0000313" key="7">
    <source>
        <dbReference type="Proteomes" id="UP000005713"/>
    </source>
</evidence>
<keyword evidence="6" id="KW-0808">Transferase</keyword>
<reference evidence="6 7" key="1">
    <citation type="submission" date="2006-06" db="EMBL/GenBank/DDBJ databases">
        <authorList>
            <person name="Moran M.A."/>
            <person name="Ferriera S."/>
            <person name="Johnson J."/>
            <person name="Kravitz S."/>
            <person name="Beeson K."/>
            <person name="Sutton G."/>
            <person name="Rogers Y.-H."/>
            <person name="Friedman R."/>
            <person name="Frazier M."/>
            <person name="Venter J.C."/>
        </authorList>
    </citation>
    <scope>NUCLEOTIDE SEQUENCE [LARGE SCALE GENOMIC DNA]</scope>
    <source>
        <strain evidence="6 7">E-37</strain>
    </source>
</reference>
<protein>
    <submittedName>
        <fullName evidence="6">Sensory box histidine kinase</fullName>
    </submittedName>
</protein>
<evidence type="ECO:0000256" key="2">
    <source>
        <dbReference type="ARBA" id="ARBA00022643"/>
    </source>
</evidence>
<dbReference type="PANTHER" id="PTHR47429:SF2">
    <property type="entry name" value="PROTEIN TWIN LOV 1"/>
    <property type="match status" value="1"/>
</dbReference>
<dbReference type="EMBL" id="AAYA01000012">
    <property type="protein sequence ID" value="EBA06957.1"/>
    <property type="molecule type" value="Genomic_DNA"/>
</dbReference>
<dbReference type="SUPFAM" id="SSF55785">
    <property type="entry name" value="PYP-like sensor domain (PAS domain)"/>
    <property type="match status" value="1"/>
</dbReference>
<organism evidence="6 7">
    <name type="scientific">Sagittula stellata (strain ATCC 700073 / DSM 11524 / E-37)</name>
    <dbReference type="NCBI Taxonomy" id="388399"/>
    <lineage>
        <taxon>Bacteria</taxon>
        <taxon>Pseudomonadati</taxon>
        <taxon>Pseudomonadota</taxon>
        <taxon>Alphaproteobacteria</taxon>
        <taxon>Rhodobacterales</taxon>
        <taxon>Roseobacteraceae</taxon>
        <taxon>Sagittula</taxon>
    </lineage>
</organism>
<keyword evidence="2" id="KW-0288">FMN</keyword>
<feature type="domain" description="PAS" evidence="4">
    <location>
        <begin position="1"/>
        <end position="69"/>
    </location>
</feature>
<dbReference type="PROSITE" id="PS50113">
    <property type="entry name" value="PAC"/>
    <property type="match status" value="1"/>
</dbReference>
<keyword evidence="7" id="KW-1185">Reference proteome</keyword>
<evidence type="ECO:0000256" key="3">
    <source>
        <dbReference type="ARBA" id="ARBA00022991"/>
    </source>
</evidence>
<dbReference type="InterPro" id="IPR000700">
    <property type="entry name" value="PAS-assoc_C"/>
</dbReference>
<keyword evidence="3" id="KW-0157">Chromophore</keyword>
<dbReference type="eggNOG" id="COG3920">
    <property type="taxonomic scope" value="Bacteria"/>
</dbReference>
<keyword evidence="1" id="KW-0285">Flavoprotein</keyword>
<keyword evidence="6" id="KW-0418">Kinase</keyword>
<feature type="domain" description="PAC" evidence="5">
    <location>
        <begin position="74"/>
        <end position="126"/>
    </location>
</feature>
<evidence type="ECO:0000259" key="4">
    <source>
        <dbReference type="PROSITE" id="PS50112"/>
    </source>
</evidence>
<evidence type="ECO:0000256" key="1">
    <source>
        <dbReference type="ARBA" id="ARBA00022630"/>
    </source>
</evidence>
<dbReference type="Pfam" id="PF13426">
    <property type="entry name" value="PAS_9"/>
    <property type="match status" value="1"/>
</dbReference>
<gene>
    <name evidence="6" type="ORF">SSE37_00760</name>
</gene>
<dbReference type="AlphaFoldDB" id="A3K7J8"/>
<proteinExistence type="predicted"/>
<sequence length="169" mass="18863">MQAYIEKSGIALSLSTQGGDVPLALVNDGFTKLTGYAPEEVVGRNCRFLQGEETSAEQKQALHDFVHDLSQDSGRFPVSNYRKDGSLFRNFVLMTRLRDSAGQTRFILASQFDMTRAQQRQELVEHDARLRRNLSDIEVMGQEFGLAMQGSAQSIADSIALIAKLYLDE</sequence>
<dbReference type="InterPro" id="IPR035965">
    <property type="entry name" value="PAS-like_dom_sf"/>
</dbReference>
<dbReference type="PROSITE" id="PS50112">
    <property type="entry name" value="PAS"/>
    <property type="match status" value="1"/>
</dbReference>
<dbReference type="Proteomes" id="UP000005713">
    <property type="component" value="Unassembled WGS sequence"/>
</dbReference>
<dbReference type="InterPro" id="IPR000014">
    <property type="entry name" value="PAS"/>
</dbReference>
<dbReference type="PANTHER" id="PTHR47429">
    <property type="entry name" value="PROTEIN TWIN LOV 1"/>
    <property type="match status" value="1"/>
</dbReference>
<accession>A3K7J8</accession>
<comment type="caution">
    <text evidence="6">The sequence shown here is derived from an EMBL/GenBank/DDBJ whole genome shotgun (WGS) entry which is preliminary data.</text>
</comment>
<dbReference type="Gene3D" id="3.30.450.20">
    <property type="entry name" value="PAS domain"/>
    <property type="match status" value="1"/>
</dbReference>
<dbReference type="NCBIfam" id="TIGR00229">
    <property type="entry name" value="sensory_box"/>
    <property type="match status" value="1"/>
</dbReference>
<evidence type="ECO:0000313" key="6">
    <source>
        <dbReference type="EMBL" id="EBA06957.1"/>
    </source>
</evidence>
<evidence type="ECO:0000259" key="5">
    <source>
        <dbReference type="PROSITE" id="PS50113"/>
    </source>
</evidence>
<dbReference type="CDD" id="cd00130">
    <property type="entry name" value="PAS"/>
    <property type="match status" value="1"/>
</dbReference>
<dbReference type="GO" id="GO:0016301">
    <property type="term" value="F:kinase activity"/>
    <property type="evidence" value="ECO:0007669"/>
    <property type="project" value="UniProtKB-KW"/>
</dbReference>